<sequence length="172" mass="18771">MNWITRELFFIPLLLILTTVAGQAQKKIRLTNQETGKEFFLTEGMRISYLLKDKSKSRIGILDKIDSDTITVNNELVAIVTLKSIGQKKKGSGFGSFILGGFGSAIFFSAFTREEDPCPNCQTVSVEGEGLSAMGKALAVVGGATMMVLSAKSAVKNSLRDIQTKWELDIVE</sequence>
<keyword evidence="2" id="KW-1185">Reference proteome</keyword>
<protein>
    <submittedName>
        <fullName evidence="1">Uncharacterized protein</fullName>
    </submittedName>
</protein>
<name>A0ABT8LJY2_9BACT</name>
<dbReference type="Proteomes" id="UP001172083">
    <property type="component" value="Unassembled WGS sequence"/>
</dbReference>
<proteinExistence type="predicted"/>
<dbReference type="RefSeq" id="WP_346762569.1">
    <property type="nucleotide sequence ID" value="NZ_JAUJEB010000014.1"/>
</dbReference>
<accession>A0ABT8LJY2</accession>
<comment type="caution">
    <text evidence="1">The sequence shown here is derived from an EMBL/GenBank/DDBJ whole genome shotgun (WGS) entry which is preliminary data.</text>
</comment>
<evidence type="ECO:0000313" key="2">
    <source>
        <dbReference type="Proteomes" id="UP001172083"/>
    </source>
</evidence>
<evidence type="ECO:0000313" key="1">
    <source>
        <dbReference type="EMBL" id="MDN5217232.1"/>
    </source>
</evidence>
<reference evidence="1" key="1">
    <citation type="submission" date="2023-06" db="EMBL/GenBank/DDBJ databases">
        <title>Genomic of Agaribacillus aureum.</title>
        <authorList>
            <person name="Wang G."/>
        </authorList>
    </citation>
    <scope>NUCLEOTIDE SEQUENCE</scope>
    <source>
        <strain evidence="1">BMA12</strain>
    </source>
</reference>
<gene>
    <name evidence="1" type="ORF">QQ020_34485</name>
</gene>
<organism evidence="1 2">
    <name type="scientific">Agaribacillus aureus</name>
    <dbReference type="NCBI Taxonomy" id="3051825"/>
    <lineage>
        <taxon>Bacteria</taxon>
        <taxon>Pseudomonadati</taxon>
        <taxon>Bacteroidota</taxon>
        <taxon>Cytophagia</taxon>
        <taxon>Cytophagales</taxon>
        <taxon>Splendidivirgaceae</taxon>
        <taxon>Agaribacillus</taxon>
    </lineage>
</organism>
<dbReference type="EMBL" id="JAUJEB010000014">
    <property type="protein sequence ID" value="MDN5217232.1"/>
    <property type="molecule type" value="Genomic_DNA"/>
</dbReference>